<proteinExistence type="predicted"/>
<dbReference type="PANTHER" id="PTHR43767:SF7">
    <property type="entry name" value="MEDIUM_LONG-CHAIN-FATTY-ACID--COA LIGASE FADD8"/>
    <property type="match status" value="1"/>
</dbReference>
<dbReference type="SUPFAM" id="SSF56801">
    <property type="entry name" value="Acetyl-CoA synthetase-like"/>
    <property type="match status" value="1"/>
</dbReference>
<dbReference type="Gene3D" id="3.30.300.30">
    <property type="match status" value="1"/>
</dbReference>
<reference evidence="3 4" key="1">
    <citation type="submission" date="2015-03" db="EMBL/GenBank/DDBJ databases">
        <title>Genome sequencing of Methylobacterium variabile DSM 16961.</title>
        <authorList>
            <person name="Chaudhry V."/>
            <person name="Patil P.B."/>
        </authorList>
    </citation>
    <scope>NUCLEOTIDE SEQUENCE [LARGE SCALE GENOMIC DNA]</scope>
    <source>
        <strain evidence="3 4">DSM 16961</strain>
    </source>
</reference>
<evidence type="ECO:0000313" key="4">
    <source>
        <dbReference type="Proteomes" id="UP000035955"/>
    </source>
</evidence>
<comment type="caution">
    <text evidence="3">The sequence shown here is derived from an EMBL/GenBank/DDBJ whole genome shotgun (WGS) entry which is preliminary data.</text>
</comment>
<dbReference type="Gene3D" id="2.30.38.10">
    <property type="entry name" value="Luciferase, Domain 3"/>
    <property type="match status" value="1"/>
</dbReference>
<dbReference type="OrthoDB" id="9803968at2"/>
<dbReference type="Pfam" id="PF13193">
    <property type="entry name" value="AMP-binding_C"/>
    <property type="match status" value="1"/>
</dbReference>
<dbReference type="InterPro" id="IPR045851">
    <property type="entry name" value="AMP-bd_C_sf"/>
</dbReference>
<dbReference type="InterPro" id="IPR050237">
    <property type="entry name" value="ATP-dep_AMP-bd_enzyme"/>
</dbReference>
<gene>
    <name evidence="3" type="ORF">VQ02_04360</name>
</gene>
<dbReference type="PROSITE" id="PS00455">
    <property type="entry name" value="AMP_BINDING"/>
    <property type="match status" value="1"/>
</dbReference>
<evidence type="ECO:0000259" key="1">
    <source>
        <dbReference type="Pfam" id="PF00501"/>
    </source>
</evidence>
<dbReference type="Proteomes" id="UP000035955">
    <property type="component" value="Unassembled WGS sequence"/>
</dbReference>
<keyword evidence="4" id="KW-1185">Reference proteome</keyword>
<evidence type="ECO:0000259" key="2">
    <source>
        <dbReference type="Pfam" id="PF13193"/>
    </source>
</evidence>
<dbReference type="InterPro" id="IPR000873">
    <property type="entry name" value="AMP-dep_synth/lig_dom"/>
</dbReference>
<name>A0A0J6T923_9HYPH</name>
<accession>A0A0J6T923</accession>
<dbReference type="EMBL" id="LABY01000026">
    <property type="protein sequence ID" value="KMO42018.1"/>
    <property type="molecule type" value="Genomic_DNA"/>
</dbReference>
<dbReference type="Pfam" id="PF00501">
    <property type="entry name" value="AMP-binding"/>
    <property type="match status" value="1"/>
</dbReference>
<keyword evidence="3" id="KW-0436">Ligase</keyword>
<dbReference type="AlphaFoldDB" id="A0A0J6T923"/>
<dbReference type="PATRIC" id="fig|298794.3.peg.4121"/>
<dbReference type="Gene3D" id="3.40.50.980">
    <property type="match status" value="2"/>
</dbReference>
<protein>
    <submittedName>
        <fullName evidence="3">Fatty acid--CoA ligase</fullName>
    </submittedName>
</protein>
<dbReference type="RefSeq" id="WP_048442939.1">
    <property type="nucleotide sequence ID" value="NZ_LABY01000026.1"/>
</dbReference>
<evidence type="ECO:0000313" key="3">
    <source>
        <dbReference type="EMBL" id="KMO42018.1"/>
    </source>
</evidence>
<dbReference type="InterPro" id="IPR025110">
    <property type="entry name" value="AMP-bd_C"/>
</dbReference>
<sequence length="580" mass="62122">MTEPSAATKPDTEKAWPALTFAEATARLTAPGSPFAVSEIPIRGVPTRIWANAPGTLRDVFLAGRAHGDRTFLVYEDDRASFEAFSRATLALADDLIRGGVEPGDRVAIAMRNLPEWPVAFFAAILAGAVATPLNAWWTGPELDHGFTDSGARVAIVDEERWARIAERRAGYPALQRVLVARAPAGPGTESLADVIGAVPDWSGLPEGRVPDLAIDPEDAATLFYTSGTTGRSKGAVGTHRGGACGVMAHPFSAARAFLRRGEAVPVPDPSAPQRVALLSIPLFHVTGCFATLVPNLFRGGRLVMMRRWELTRALALIERERCTSAGGVPTIAFQLLDGMVAGTHDLSSLETISYGGAPAPAELVRRLRATFPRAQPATGWGMTETAGTFTHHQAEDYVHRPDSCGPPLPVCEAKVVDPEENALPPGEVGELWVKGPNVVAGYWNRPDASAEVFRGGWLRTGDLARIDSEGFVTIVDRAKDMLIRGGENIYCGEVESVLYEHPAVVDAAVVGIPHPTLGEEPGAVVAIARGQEATEEGLRAFVAERLAAFKVPVRILLHDEILPRNPNGKILKSELKRLF</sequence>
<dbReference type="GO" id="GO:0016877">
    <property type="term" value="F:ligase activity, forming carbon-sulfur bonds"/>
    <property type="evidence" value="ECO:0007669"/>
    <property type="project" value="UniProtKB-ARBA"/>
</dbReference>
<dbReference type="InterPro" id="IPR020845">
    <property type="entry name" value="AMP-binding_CS"/>
</dbReference>
<feature type="domain" description="AMP-binding enzyme C-terminal" evidence="2">
    <location>
        <begin position="494"/>
        <end position="570"/>
    </location>
</feature>
<dbReference type="PANTHER" id="PTHR43767">
    <property type="entry name" value="LONG-CHAIN-FATTY-ACID--COA LIGASE"/>
    <property type="match status" value="1"/>
</dbReference>
<organism evidence="3 4">
    <name type="scientific">Methylobacterium variabile</name>
    <dbReference type="NCBI Taxonomy" id="298794"/>
    <lineage>
        <taxon>Bacteria</taxon>
        <taxon>Pseudomonadati</taxon>
        <taxon>Pseudomonadota</taxon>
        <taxon>Alphaproteobacteria</taxon>
        <taxon>Hyphomicrobiales</taxon>
        <taxon>Methylobacteriaceae</taxon>
        <taxon>Methylobacterium</taxon>
    </lineage>
</organism>
<feature type="domain" description="AMP-dependent synthetase/ligase" evidence="1">
    <location>
        <begin position="65"/>
        <end position="444"/>
    </location>
</feature>